<dbReference type="InterPro" id="IPR043734">
    <property type="entry name" value="DUF5678"/>
</dbReference>
<dbReference type="Proteomes" id="UP000018198">
    <property type="component" value="Unassembled WGS sequence"/>
</dbReference>
<proteinExistence type="predicted"/>
<accession>T2J9N3</accession>
<dbReference type="Pfam" id="PF18929">
    <property type="entry name" value="DUF5678"/>
    <property type="match status" value="1"/>
</dbReference>
<dbReference type="InterPro" id="IPR011006">
    <property type="entry name" value="CheY-like_superfamily"/>
</dbReference>
<evidence type="ECO:0000256" key="1">
    <source>
        <dbReference type="PROSITE-ProRule" id="PRU00169"/>
    </source>
</evidence>
<reference evidence="3 4" key="1">
    <citation type="submission" date="2013-01" db="EMBL/GenBank/DDBJ databases">
        <authorList>
            <person name="Bench S."/>
        </authorList>
    </citation>
    <scope>NUCLEOTIDE SEQUENCE [LARGE SCALE GENOMIC DNA]</scope>
    <source>
        <strain evidence="3 4">WH 0401</strain>
    </source>
</reference>
<evidence type="ECO:0000313" key="3">
    <source>
        <dbReference type="EMBL" id="CCQ62583.1"/>
    </source>
</evidence>
<dbReference type="GO" id="GO:0000160">
    <property type="term" value="P:phosphorelay signal transduction system"/>
    <property type="evidence" value="ECO:0007669"/>
    <property type="project" value="InterPro"/>
</dbReference>
<feature type="modified residue" description="4-aspartylphosphate" evidence="1">
    <location>
        <position position="68"/>
    </location>
</feature>
<dbReference type="Pfam" id="PF00072">
    <property type="entry name" value="Response_reg"/>
    <property type="match status" value="1"/>
</dbReference>
<comment type="caution">
    <text evidence="3">The sequence shown here is derived from an EMBL/GenBank/DDBJ whole genome shotgun (WGS) entry which is preliminary data.</text>
</comment>
<organism evidence="3 4">
    <name type="scientific">Crocosphaera watsonii WH 0401</name>
    <dbReference type="NCBI Taxonomy" id="555881"/>
    <lineage>
        <taxon>Bacteria</taxon>
        <taxon>Bacillati</taxon>
        <taxon>Cyanobacteriota</taxon>
        <taxon>Cyanophyceae</taxon>
        <taxon>Oscillatoriophycideae</taxon>
        <taxon>Chroococcales</taxon>
        <taxon>Aphanothecaceae</taxon>
        <taxon>Crocosphaera</taxon>
    </lineage>
</organism>
<dbReference type="InterPro" id="IPR001789">
    <property type="entry name" value="Sig_transdc_resp-reg_receiver"/>
</dbReference>
<name>T2J9N3_CROWT</name>
<protein>
    <recommendedName>
        <fullName evidence="2">Response regulatory domain-containing protein</fullName>
    </recommendedName>
</protein>
<evidence type="ECO:0000259" key="2">
    <source>
        <dbReference type="PROSITE" id="PS50110"/>
    </source>
</evidence>
<dbReference type="Gene3D" id="3.40.50.2300">
    <property type="match status" value="1"/>
</dbReference>
<dbReference type="SUPFAM" id="SSF52172">
    <property type="entry name" value="CheY-like"/>
    <property type="match status" value="1"/>
</dbReference>
<dbReference type="PROSITE" id="PS50110">
    <property type="entry name" value="RESPONSE_REGULATORY"/>
    <property type="match status" value="1"/>
</dbReference>
<reference evidence="3 4" key="2">
    <citation type="submission" date="2013-09" db="EMBL/GenBank/DDBJ databases">
        <title>Whole genome comparison of six Crocosphaera watsonii strains with differing phenotypes.</title>
        <authorList>
            <person name="Bench S.R."/>
            <person name="Heller P."/>
            <person name="Frank I."/>
            <person name="Arciniega M."/>
            <person name="Shilova I.N."/>
            <person name="Zehr J.P."/>
        </authorList>
    </citation>
    <scope>NUCLEOTIDE SEQUENCE [LARGE SCALE GENOMIC DNA]</scope>
    <source>
        <strain evidence="3 4">WH 0401</strain>
    </source>
</reference>
<dbReference type="EMBL" id="CAQM01000531">
    <property type="protein sequence ID" value="CCQ62583.1"/>
    <property type="molecule type" value="Genomic_DNA"/>
</dbReference>
<sequence length="248" mass="29188">MISSIANRTHNLNPFMIDEVVVMEDSTVMKNTIQEVIDRIGWQTRFVDNRTEALKLVKNGEAAYFILDNWINHNKQEGFDTLEVIREWDKQAFVTILTGHPDPRNETIAKRLKADLYKEKSVDPYNCRKDIEEVASAMLEHKKKILNNRIGIIDEQISQLDILKSDINLIAYNIKRQDQQWLENYKNQYVVFVDAELVDSDGNKSEILKRIRIEYPDKPRFLKKVEEVEEKTIDLPSSLWFDELDINF</sequence>
<evidence type="ECO:0000313" key="4">
    <source>
        <dbReference type="Proteomes" id="UP000018198"/>
    </source>
</evidence>
<feature type="domain" description="Response regulatory" evidence="2">
    <location>
        <begin position="19"/>
        <end position="135"/>
    </location>
</feature>
<dbReference type="RefSeq" id="WP_021835996.1">
    <property type="nucleotide sequence ID" value="NZ_CAQM01000531.1"/>
</dbReference>
<gene>
    <name evidence="3" type="ORF">CWATWH0401_3076</name>
</gene>
<keyword evidence="1" id="KW-0597">Phosphoprotein</keyword>
<dbReference type="AlphaFoldDB" id="T2J9N3"/>